<comment type="caution">
    <text evidence="4">The sequence shown here is derived from an EMBL/GenBank/DDBJ whole genome shotgun (WGS) entry which is preliminary data.</text>
</comment>
<dbReference type="EMBL" id="NMVI01000007">
    <property type="protein sequence ID" value="OYN90038.1"/>
    <property type="molecule type" value="Genomic_DNA"/>
</dbReference>
<dbReference type="SUPFAM" id="SSF54211">
    <property type="entry name" value="Ribosomal protein S5 domain 2-like"/>
    <property type="match status" value="1"/>
</dbReference>
<dbReference type="GO" id="GO:0006446">
    <property type="term" value="P:regulation of translational initiation"/>
    <property type="evidence" value="ECO:0007669"/>
    <property type="project" value="TreeGrafter"/>
</dbReference>
<reference evidence="4 5" key="1">
    <citation type="submission" date="2017-07" db="EMBL/GenBank/DDBJ databases">
        <title>Draft whole genome sequences of clinical Proprionibacteriaceae strains.</title>
        <authorList>
            <person name="Bernier A.-M."/>
            <person name="Bernard K."/>
            <person name="Domingo M.-C."/>
        </authorList>
    </citation>
    <scope>NUCLEOTIDE SEQUENCE [LARGE SCALE GENOMIC DNA]</scope>
    <source>
        <strain evidence="4 5">NML 160184</strain>
    </source>
</reference>
<feature type="domain" description="Impact N-terminal" evidence="3">
    <location>
        <begin position="30"/>
        <end position="135"/>
    </location>
</feature>
<sequence length="217" mass="23254">MHSDQSQSDPSRSYRTLALGTRSVAETEVRRSRFLAVVRRVPDEPAARAMIEQLRVTHRDARHHCSAFILGPEPSTERSNDDGEPSGTAGKPMLEVLRGQGLSDVAAVVVRWFGGTKLGTGGLVRAYAEAVQQALASASLVTRREVGHYELQLSHADAGRVESALRAGEVEVLGVRHGEQAVLELATNQEAALVSQVRELTAGAASPTKLGTIWVDG</sequence>
<dbReference type="Proteomes" id="UP000216533">
    <property type="component" value="Unassembled WGS sequence"/>
</dbReference>
<dbReference type="PANTHER" id="PTHR16301">
    <property type="entry name" value="IMPACT-RELATED"/>
    <property type="match status" value="1"/>
</dbReference>
<dbReference type="InterPro" id="IPR036956">
    <property type="entry name" value="Impact_N_sf"/>
</dbReference>
<proteinExistence type="inferred from homology"/>
<dbReference type="InterPro" id="IPR001498">
    <property type="entry name" value="Impact_N"/>
</dbReference>
<dbReference type="AlphaFoldDB" id="A0A255EER0"/>
<gene>
    <name evidence="4" type="ORF">CGZ92_02065</name>
</gene>
<evidence type="ECO:0000256" key="2">
    <source>
        <dbReference type="SAM" id="MobiDB-lite"/>
    </source>
</evidence>
<feature type="region of interest" description="Disordered" evidence="2">
    <location>
        <begin position="68"/>
        <end position="92"/>
    </location>
</feature>
<dbReference type="GO" id="GO:0005737">
    <property type="term" value="C:cytoplasm"/>
    <property type="evidence" value="ECO:0007669"/>
    <property type="project" value="TreeGrafter"/>
</dbReference>
<dbReference type="Pfam" id="PF01205">
    <property type="entry name" value="Impact_N"/>
    <property type="match status" value="1"/>
</dbReference>
<evidence type="ECO:0000313" key="4">
    <source>
        <dbReference type="EMBL" id="OYN90038.1"/>
    </source>
</evidence>
<accession>A0A255EER0</accession>
<dbReference type="Gene3D" id="3.30.230.30">
    <property type="entry name" value="Impact, N-terminal domain"/>
    <property type="match status" value="1"/>
</dbReference>
<evidence type="ECO:0000259" key="3">
    <source>
        <dbReference type="Pfam" id="PF01205"/>
    </source>
</evidence>
<dbReference type="InterPro" id="IPR023582">
    <property type="entry name" value="Impact"/>
</dbReference>
<organism evidence="4 5">
    <name type="scientific">Parenemella sanctibonifatiensis</name>
    <dbReference type="NCBI Taxonomy" id="2016505"/>
    <lineage>
        <taxon>Bacteria</taxon>
        <taxon>Bacillati</taxon>
        <taxon>Actinomycetota</taxon>
        <taxon>Actinomycetes</taxon>
        <taxon>Propionibacteriales</taxon>
        <taxon>Propionibacteriaceae</taxon>
        <taxon>Parenemella</taxon>
    </lineage>
</organism>
<dbReference type="InterPro" id="IPR020568">
    <property type="entry name" value="Ribosomal_Su5_D2-typ_SF"/>
</dbReference>
<protein>
    <submittedName>
        <fullName evidence="4">IMPACT family protein</fullName>
    </submittedName>
</protein>
<comment type="similarity">
    <text evidence="1">Belongs to the IMPACT family.</text>
</comment>
<name>A0A255EER0_9ACTN</name>
<dbReference type="InterPro" id="IPR020569">
    <property type="entry name" value="UPF0029_Impact_CS"/>
</dbReference>
<dbReference type="RefSeq" id="WP_094449719.1">
    <property type="nucleotide sequence ID" value="NZ_NMVI01000007.1"/>
</dbReference>
<dbReference type="PANTHER" id="PTHR16301:SF20">
    <property type="entry name" value="IMPACT FAMILY MEMBER YIGZ"/>
    <property type="match status" value="1"/>
</dbReference>
<dbReference type="PROSITE" id="PS00910">
    <property type="entry name" value="UPF0029"/>
    <property type="match status" value="1"/>
</dbReference>
<evidence type="ECO:0000256" key="1">
    <source>
        <dbReference type="ARBA" id="ARBA00007665"/>
    </source>
</evidence>
<evidence type="ECO:0000313" key="5">
    <source>
        <dbReference type="Proteomes" id="UP000216533"/>
    </source>
</evidence>